<dbReference type="HOGENOM" id="CLU_1505705_0_0_1"/>
<evidence type="ECO:0000313" key="3">
    <source>
        <dbReference type="Proteomes" id="UP000006038"/>
    </source>
</evidence>
<keyword evidence="3" id="KW-1185">Reference proteome</keyword>
<dbReference type="AlphaFoldDB" id="J3MSU1"/>
<name>J3MSU1_ORYBR</name>
<dbReference type="OMA" id="ACMEMLK"/>
<dbReference type="Proteomes" id="UP000006038">
    <property type="component" value="Chromosome 8"/>
</dbReference>
<dbReference type="EnsemblPlants" id="OB08G21710.1">
    <property type="protein sequence ID" value="OB08G21710.1"/>
    <property type="gene ID" value="OB08G21710"/>
</dbReference>
<reference evidence="2" key="1">
    <citation type="journal article" date="2013" name="Nat. Commun.">
        <title>Whole-genome sequencing of Oryza brachyantha reveals mechanisms underlying Oryza genome evolution.</title>
        <authorList>
            <person name="Chen J."/>
            <person name="Huang Q."/>
            <person name="Gao D."/>
            <person name="Wang J."/>
            <person name="Lang Y."/>
            <person name="Liu T."/>
            <person name="Li B."/>
            <person name="Bai Z."/>
            <person name="Luis Goicoechea J."/>
            <person name="Liang C."/>
            <person name="Chen C."/>
            <person name="Zhang W."/>
            <person name="Sun S."/>
            <person name="Liao Y."/>
            <person name="Zhang X."/>
            <person name="Yang L."/>
            <person name="Song C."/>
            <person name="Wang M."/>
            <person name="Shi J."/>
            <person name="Liu G."/>
            <person name="Liu J."/>
            <person name="Zhou H."/>
            <person name="Zhou W."/>
            <person name="Yu Q."/>
            <person name="An N."/>
            <person name="Chen Y."/>
            <person name="Cai Q."/>
            <person name="Wang B."/>
            <person name="Liu B."/>
            <person name="Min J."/>
            <person name="Huang Y."/>
            <person name="Wu H."/>
            <person name="Li Z."/>
            <person name="Zhang Y."/>
            <person name="Yin Y."/>
            <person name="Song W."/>
            <person name="Jiang J."/>
            <person name="Jackson S.A."/>
            <person name="Wing R.A."/>
            <person name="Wang J."/>
            <person name="Chen M."/>
        </authorList>
    </citation>
    <scope>NUCLEOTIDE SEQUENCE [LARGE SCALE GENOMIC DNA]</scope>
    <source>
        <strain evidence="2">cv. IRGC 101232</strain>
    </source>
</reference>
<proteinExistence type="predicted"/>
<evidence type="ECO:0000313" key="2">
    <source>
        <dbReference type="EnsemblPlants" id="OB08G21710.1"/>
    </source>
</evidence>
<protein>
    <submittedName>
        <fullName evidence="2">Uncharacterized protein</fullName>
    </submittedName>
</protein>
<accession>J3MSU1</accession>
<feature type="compositionally biased region" description="Basic residues" evidence="1">
    <location>
        <begin position="1"/>
        <end position="13"/>
    </location>
</feature>
<dbReference type="Gramene" id="OB08G21710.1">
    <property type="protein sequence ID" value="OB08G21710.1"/>
    <property type="gene ID" value="OB08G21710"/>
</dbReference>
<sequence length="179" mass="19403">MASRSRNKGKRLMAKYGGFGGSSSKKTRSNSAGEALHRLADLRMKSMESMANKDQEKAARGTKATLDVFVQDGHPRGGALYEMARDLFHDHYWSEFFFHYCETAEEHTQFVERNYYKNRGSSPPPPPNCGGGATGFDGWFSGGGCGGFGGRWGGGFGGCSASFGPTTVRSDFNRVLSSA</sequence>
<reference evidence="2" key="2">
    <citation type="submission" date="2013-04" db="UniProtKB">
        <authorList>
            <consortium name="EnsemblPlants"/>
        </authorList>
    </citation>
    <scope>IDENTIFICATION</scope>
</reference>
<feature type="region of interest" description="Disordered" evidence="1">
    <location>
        <begin position="1"/>
        <end position="35"/>
    </location>
</feature>
<evidence type="ECO:0000256" key="1">
    <source>
        <dbReference type="SAM" id="MobiDB-lite"/>
    </source>
</evidence>
<organism evidence="2">
    <name type="scientific">Oryza brachyantha</name>
    <name type="common">malo sina</name>
    <dbReference type="NCBI Taxonomy" id="4533"/>
    <lineage>
        <taxon>Eukaryota</taxon>
        <taxon>Viridiplantae</taxon>
        <taxon>Streptophyta</taxon>
        <taxon>Embryophyta</taxon>
        <taxon>Tracheophyta</taxon>
        <taxon>Spermatophyta</taxon>
        <taxon>Magnoliopsida</taxon>
        <taxon>Liliopsida</taxon>
        <taxon>Poales</taxon>
        <taxon>Poaceae</taxon>
        <taxon>BOP clade</taxon>
        <taxon>Oryzoideae</taxon>
        <taxon>Oryzeae</taxon>
        <taxon>Oryzinae</taxon>
        <taxon>Oryza</taxon>
    </lineage>
</organism>